<sequence length="460" mass="51904">MKNIYRFLIFAALVTAITSCRKAEKLDVDYSSFNADHPETNTALDQWLRKNFLDAYNIDVVYRYNRYYHGNTANVTPNNLEDIQPTMEAVLEGFIAPYRKIAGETFSKKYIPKEFVLFGSYSYADSNDPGVAGTAAAGRRITLYGLNDYAPLPGGAFYFWDRQRIMHHEFGHILNQIIPIPTDFESISKGYYKQPYKDTPIDSAHKNGFVTSYASGVYTEDYAESISWLLINGQAWYDNWANTASAAGKRRLILKEQNVINYFSSLGINFKELQKEMQMYMRNKLNLNESKFPFWLNEKIYSSMTLNPESASSIKYGNSAAFLQVYNAVKTGISGMNGYGFKLNFIKINFSSATKMNVEVNFSQGTNTFLANYAYDMAVNQATGEVKFTTGTPEGTGHPWVGNASLLKPAVQPLLDYLSNQVFIADWIPVTVDADNYMKYAGFSVKGSPANYFYGPLALN</sequence>
<dbReference type="AlphaFoldDB" id="A0A1D7QIB7"/>
<accession>A0A1D7QIB7</accession>
<dbReference type="NCBIfam" id="TIGR04549">
    <property type="entry name" value="LP_HExxH_w_tonB"/>
    <property type="match status" value="1"/>
</dbReference>
<protein>
    <recommendedName>
        <fullName evidence="3">Substrate import-associated zinc metallohydrolase lipoprotein</fullName>
    </recommendedName>
</protein>
<dbReference type="EMBL" id="CP017141">
    <property type="protein sequence ID" value="AOM78407.1"/>
    <property type="molecule type" value="Genomic_DNA"/>
</dbReference>
<dbReference type="InterPro" id="IPR030890">
    <property type="entry name" value="LP_HExxH_w_TonB"/>
</dbReference>
<dbReference type="Proteomes" id="UP000094313">
    <property type="component" value="Chromosome"/>
</dbReference>
<dbReference type="RefSeq" id="WP_069380072.1">
    <property type="nucleotide sequence ID" value="NZ_CP017141.1"/>
</dbReference>
<evidence type="ECO:0000313" key="2">
    <source>
        <dbReference type="Proteomes" id="UP000094313"/>
    </source>
</evidence>
<organism evidence="1 2">
    <name type="scientific">Pedobacter steynii</name>
    <dbReference type="NCBI Taxonomy" id="430522"/>
    <lineage>
        <taxon>Bacteria</taxon>
        <taxon>Pseudomonadati</taxon>
        <taxon>Bacteroidota</taxon>
        <taxon>Sphingobacteriia</taxon>
        <taxon>Sphingobacteriales</taxon>
        <taxon>Sphingobacteriaceae</taxon>
        <taxon>Pedobacter</taxon>
    </lineage>
</organism>
<reference evidence="1 2" key="1">
    <citation type="submission" date="2016-08" db="EMBL/GenBank/DDBJ databases">
        <authorList>
            <person name="Seilhamer J.J."/>
        </authorList>
    </citation>
    <scope>NUCLEOTIDE SEQUENCE [LARGE SCALE GENOMIC DNA]</scope>
    <source>
        <strain evidence="1 2">DX4</strain>
    </source>
</reference>
<evidence type="ECO:0000313" key="1">
    <source>
        <dbReference type="EMBL" id="AOM78407.1"/>
    </source>
</evidence>
<gene>
    <name evidence="1" type="ORF">BFS30_15205</name>
</gene>
<keyword evidence="2" id="KW-1185">Reference proteome</keyword>
<dbReference type="Pfam" id="PF15890">
    <property type="entry name" value="Peptidase_Mx1"/>
    <property type="match status" value="1"/>
</dbReference>
<dbReference type="PROSITE" id="PS51257">
    <property type="entry name" value="PROKAR_LIPOPROTEIN"/>
    <property type="match status" value="1"/>
</dbReference>
<dbReference type="OrthoDB" id="1113652at2"/>
<dbReference type="Gene3D" id="3.40.390.70">
    <property type="match status" value="1"/>
</dbReference>
<evidence type="ECO:0008006" key="3">
    <source>
        <dbReference type="Google" id="ProtNLM"/>
    </source>
</evidence>
<proteinExistence type="predicted"/>
<dbReference type="KEGG" id="psty:BFS30_15205"/>
<name>A0A1D7QIB7_9SPHI</name>